<keyword evidence="2" id="KW-1133">Transmembrane helix</keyword>
<sequence>MELVIYIVIGIVVAVVIYLLVTKSSVSREHEINNEKNKKTQFNPEKVTGSMPNKKKSEVEKDNQ</sequence>
<organism evidence="3 4">
    <name type="scientific">Gillisia hiemivivida</name>
    <dbReference type="NCBI Taxonomy" id="291190"/>
    <lineage>
        <taxon>Bacteria</taxon>
        <taxon>Pseudomonadati</taxon>
        <taxon>Bacteroidota</taxon>
        <taxon>Flavobacteriia</taxon>
        <taxon>Flavobacteriales</taxon>
        <taxon>Flavobacteriaceae</taxon>
        <taxon>Gillisia</taxon>
    </lineage>
</organism>
<dbReference type="RefSeq" id="WP_146931668.1">
    <property type="nucleotide sequence ID" value="NZ_CBCSHZ010000005.1"/>
</dbReference>
<keyword evidence="2" id="KW-0472">Membrane</keyword>
<feature type="compositionally biased region" description="Basic and acidic residues" evidence="1">
    <location>
        <begin position="55"/>
        <end position="64"/>
    </location>
</feature>
<accession>A0A5C6ZTB8</accession>
<evidence type="ECO:0000256" key="2">
    <source>
        <dbReference type="SAM" id="Phobius"/>
    </source>
</evidence>
<dbReference type="AlphaFoldDB" id="A0A5C6ZTB8"/>
<protein>
    <submittedName>
        <fullName evidence="3">Uncharacterized protein</fullName>
    </submittedName>
</protein>
<keyword evidence="4" id="KW-1185">Reference proteome</keyword>
<evidence type="ECO:0000313" key="4">
    <source>
        <dbReference type="Proteomes" id="UP000321367"/>
    </source>
</evidence>
<evidence type="ECO:0000256" key="1">
    <source>
        <dbReference type="SAM" id="MobiDB-lite"/>
    </source>
</evidence>
<comment type="caution">
    <text evidence="3">The sequence shown here is derived from an EMBL/GenBank/DDBJ whole genome shotgun (WGS) entry which is preliminary data.</text>
</comment>
<dbReference type="EMBL" id="VORY01000006">
    <property type="protein sequence ID" value="TXD94103.1"/>
    <property type="molecule type" value="Genomic_DNA"/>
</dbReference>
<reference evidence="3 4" key="1">
    <citation type="submission" date="2019-08" db="EMBL/GenBank/DDBJ databases">
        <title>Genome sequence of Gillisia hiemivivida IC154 (type strain).</title>
        <authorList>
            <person name="Bowman J.P."/>
        </authorList>
    </citation>
    <scope>NUCLEOTIDE SEQUENCE [LARGE SCALE GENOMIC DNA]</scope>
    <source>
        <strain evidence="3 4">IC154</strain>
    </source>
</reference>
<feature type="compositionally biased region" description="Basic and acidic residues" evidence="1">
    <location>
        <begin position="28"/>
        <end position="38"/>
    </location>
</feature>
<keyword evidence="2" id="KW-0812">Transmembrane</keyword>
<feature type="region of interest" description="Disordered" evidence="1">
    <location>
        <begin position="28"/>
        <end position="64"/>
    </location>
</feature>
<dbReference type="Proteomes" id="UP000321367">
    <property type="component" value="Unassembled WGS sequence"/>
</dbReference>
<gene>
    <name evidence="3" type="ORF">ES724_07505</name>
</gene>
<evidence type="ECO:0000313" key="3">
    <source>
        <dbReference type="EMBL" id="TXD94103.1"/>
    </source>
</evidence>
<name>A0A5C6ZTB8_9FLAO</name>
<feature type="transmembrane region" description="Helical" evidence="2">
    <location>
        <begin position="6"/>
        <end position="26"/>
    </location>
</feature>
<proteinExistence type="predicted"/>